<dbReference type="Pfam" id="PF13052">
    <property type="entry name" value="DUF3913"/>
    <property type="match status" value="1"/>
</dbReference>
<dbReference type="Proteomes" id="UP001156102">
    <property type="component" value="Unassembled WGS sequence"/>
</dbReference>
<dbReference type="AlphaFoldDB" id="A0AA41X7D7"/>
<evidence type="ECO:0000313" key="2">
    <source>
        <dbReference type="Proteomes" id="UP001156102"/>
    </source>
</evidence>
<evidence type="ECO:0000313" key="1">
    <source>
        <dbReference type="EMBL" id="MCP8968553.1"/>
    </source>
</evidence>
<protein>
    <submittedName>
        <fullName evidence="1">DUF3913 family protein</fullName>
    </submittedName>
</protein>
<reference evidence="1" key="1">
    <citation type="submission" date="2022-07" db="EMBL/GenBank/DDBJ databases">
        <authorList>
            <person name="Li W.-J."/>
            <person name="Deng Q.-Q."/>
        </authorList>
    </citation>
    <scope>NUCLEOTIDE SEQUENCE</scope>
    <source>
        <strain evidence="1">SYSU M60031</strain>
    </source>
</reference>
<comment type="caution">
    <text evidence="1">The sequence shown here is derived from an EMBL/GenBank/DDBJ whole genome shotgun (WGS) entry which is preliminary data.</text>
</comment>
<keyword evidence="2" id="KW-1185">Reference proteome</keyword>
<dbReference type="InterPro" id="IPR025024">
    <property type="entry name" value="DUF3913"/>
</dbReference>
<organism evidence="1 2">
    <name type="scientific">Ectobacillus ponti</name>
    <dbReference type="NCBI Taxonomy" id="2961894"/>
    <lineage>
        <taxon>Bacteria</taxon>
        <taxon>Bacillati</taxon>
        <taxon>Bacillota</taxon>
        <taxon>Bacilli</taxon>
        <taxon>Bacillales</taxon>
        <taxon>Bacillaceae</taxon>
        <taxon>Ectobacillus</taxon>
    </lineage>
</organism>
<sequence>MKIWFYEAGNDEADLLGIWDNVPVIPRIGEKVEIIDQVRTVTEIKYVKKGGNFKVEVMIS</sequence>
<proteinExistence type="predicted"/>
<name>A0AA41X7D7_9BACI</name>
<dbReference type="EMBL" id="JANCLT010000003">
    <property type="protein sequence ID" value="MCP8968553.1"/>
    <property type="molecule type" value="Genomic_DNA"/>
</dbReference>
<dbReference type="RefSeq" id="WP_254758540.1">
    <property type="nucleotide sequence ID" value="NZ_JANCLT010000003.1"/>
</dbReference>
<accession>A0AA41X7D7</accession>
<gene>
    <name evidence="1" type="ORF">NK662_08365</name>
</gene>